<feature type="coiled-coil region" evidence="1">
    <location>
        <begin position="51"/>
        <end position="78"/>
    </location>
</feature>
<keyword evidence="3" id="KW-1185">Reference proteome</keyword>
<accession>E5RV23</accession>
<dbReference type="Proteomes" id="UP000008913">
    <property type="component" value="Segment"/>
</dbReference>
<proteinExistence type="predicted"/>
<reference evidence="2 3" key="1">
    <citation type="submission" date="2010-10" db="EMBL/GenBank/DDBJ databases">
        <title>Genomic analysis of Ralstonia solanacearum phages RSB2 and RSB3.</title>
        <authorList>
            <person name="Kawasaki T."/>
            <person name="Ishikawa H."/>
            <person name="Shimizu M."/>
            <person name="Omoto W."/>
            <person name="Fujie M."/>
            <person name="Yamada T."/>
        </authorList>
    </citation>
    <scope>NUCLEOTIDE SEQUENCE [LARGE SCALE GENOMIC DNA]</scope>
    <source>
        <strain evidence="2">RSB2</strain>
    </source>
</reference>
<dbReference type="KEGG" id="vg:18559179"/>
<protein>
    <submittedName>
        <fullName evidence="2">Putative internal virion protein B</fullName>
    </submittedName>
</protein>
<name>E5RV23_9CAUD</name>
<evidence type="ECO:0000256" key="1">
    <source>
        <dbReference type="SAM" id="Coils"/>
    </source>
</evidence>
<organism evidence="2 3">
    <name type="scientific">Ralstonia phage RSB2</name>
    <dbReference type="NCBI Taxonomy" id="913183"/>
    <lineage>
        <taxon>Viruses</taxon>
        <taxon>Duplodnaviria</taxon>
        <taxon>Heunggongvirae</taxon>
        <taxon>Uroviricota</taxon>
        <taxon>Caudoviricetes</taxon>
        <taxon>Autographivirales</taxon>
        <taxon>Autotranscriptaviridae</taxon>
        <taxon>Kelmasvirus</taxon>
        <taxon>Kelmasvirus RSB2</taxon>
    </lineage>
</organism>
<sequence length="190" mass="19859">MCEPVTIGMAIVGVASAVAAQKGQADTVSDARAQQSAQSREMIKQFNFRDAQLNQEDRNDYEAAVQQLENNSINAIRNRGMIEAAFLDSGVEGRSVDAVVREVEGQDARVADSIRADYANQRRGTQAKSEQSFLETSGALAGQAKIRGPSAASSALAVINGGMQGAAAGSQLRGAYNAATAPKGTPPAKM</sequence>
<dbReference type="OrthoDB" id="10053at10239"/>
<gene>
    <name evidence="2" type="primary">ORF43</name>
</gene>
<evidence type="ECO:0000313" key="2">
    <source>
        <dbReference type="EMBL" id="BAJ51831.1"/>
    </source>
</evidence>
<evidence type="ECO:0000313" key="3">
    <source>
        <dbReference type="Proteomes" id="UP000008913"/>
    </source>
</evidence>
<dbReference type="GeneID" id="18559179"/>
<dbReference type="RefSeq" id="YP_009017764.1">
    <property type="nucleotide sequence ID" value="NC_023736.1"/>
</dbReference>
<dbReference type="EMBL" id="AB597179">
    <property type="protein sequence ID" value="BAJ51831.1"/>
    <property type="molecule type" value="Genomic_DNA"/>
</dbReference>
<dbReference type="Pfam" id="PF24072">
    <property type="entry name" value="T7_gp14"/>
    <property type="match status" value="1"/>
</dbReference>
<dbReference type="InterPro" id="IPR038996">
    <property type="entry name" value="Gp14"/>
</dbReference>
<keyword evidence="1" id="KW-0175">Coiled coil</keyword>